<gene>
    <name evidence="1" type="ORF">STAIW_v1c07110</name>
</gene>
<dbReference type="HOGENOM" id="CLU_2304265_0_0_14"/>
<dbReference type="RefSeq" id="WP_020834464.1">
    <property type="nucleotide sequence ID" value="NC_021846.1"/>
</dbReference>
<proteinExistence type="predicted"/>
<dbReference type="AlphaFoldDB" id="S5MHJ7"/>
<sequence>MMQKKGSGEGGIGYISAIMNLWQMYALIINDHFETYLNFDELEKKYKDYYHWPTFISAFNRWESFLEYYDFWVENNGLPYGWIYAQEIKKDYDSVFGVSS</sequence>
<dbReference type="KEGG" id="stai:STAIW_v1c07110"/>
<dbReference type="EMBL" id="CP005074">
    <property type="protein sequence ID" value="AGR41325.1"/>
    <property type="molecule type" value="Genomic_DNA"/>
</dbReference>
<reference evidence="1 2" key="1">
    <citation type="journal article" date="2013" name="Genome Biol. Evol.">
        <title>Comparison of metabolic capacities and inference of gene content evolution in mosquito-associated Spiroplasma diminutum and S. taiwanense.</title>
        <authorList>
            <person name="Lo W.S."/>
            <person name="Ku C."/>
            <person name="Chen L.L."/>
            <person name="Chang T.H."/>
            <person name="Kuo C.H."/>
        </authorList>
    </citation>
    <scope>NUCLEOTIDE SEQUENCE [LARGE SCALE GENOMIC DNA]</scope>
    <source>
        <strain evidence="1">CT-1</strain>
    </source>
</reference>
<dbReference type="STRING" id="1276220.STAIW_v1c07110"/>
<evidence type="ECO:0000313" key="2">
    <source>
        <dbReference type="Proteomes" id="UP000014984"/>
    </source>
</evidence>
<evidence type="ECO:0000313" key="1">
    <source>
        <dbReference type="EMBL" id="AGR41325.1"/>
    </source>
</evidence>
<keyword evidence="2" id="KW-1185">Reference proteome</keyword>
<protein>
    <submittedName>
        <fullName evidence="1">Uncharacterized protein</fullName>
    </submittedName>
</protein>
<dbReference type="Proteomes" id="UP000014984">
    <property type="component" value="Chromosome"/>
</dbReference>
<organism evidence="1 2">
    <name type="scientific">Spiroplasma taiwanense CT-1</name>
    <dbReference type="NCBI Taxonomy" id="1276220"/>
    <lineage>
        <taxon>Bacteria</taxon>
        <taxon>Bacillati</taxon>
        <taxon>Mycoplasmatota</taxon>
        <taxon>Mollicutes</taxon>
        <taxon>Entomoplasmatales</taxon>
        <taxon>Spiroplasmataceae</taxon>
        <taxon>Spiroplasma</taxon>
    </lineage>
</organism>
<accession>S5MHJ7</accession>
<name>S5MHJ7_9MOLU</name>
<dbReference type="PATRIC" id="fig|1276220.3.peg.725"/>